<accession>A0A0C3LDM0</accession>
<feature type="compositionally biased region" description="Polar residues" evidence="1">
    <location>
        <begin position="171"/>
        <end position="183"/>
    </location>
</feature>
<feature type="compositionally biased region" description="Basic residues" evidence="1">
    <location>
        <begin position="959"/>
        <end position="969"/>
    </location>
</feature>
<reference evidence="3" key="2">
    <citation type="submission" date="2015-01" db="EMBL/GenBank/DDBJ databases">
        <title>Evolutionary Origins and Diversification of the Mycorrhizal Mutualists.</title>
        <authorList>
            <consortium name="DOE Joint Genome Institute"/>
            <consortium name="Mycorrhizal Genomics Consortium"/>
            <person name="Kohler A."/>
            <person name="Kuo A."/>
            <person name="Nagy L.G."/>
            <person name="Floudas D."/>
            <person name="Copeland A."/>
            <person name="Barry K.W."/>
            <person name="Cichocki N."/>
            <person name="Veneault-Fourrey C."/>
            <person name="LaButti K."/>
            <person name="Lindquist E.A."/>
            <person name="Lipzen A."/>
            <person name="Lundell T."/>
            <person name="Morin E."/>
            <person name="Murat C."/>
            <person name="Riley R."/>
            <person name="Ohm R."/>
            <person name="Sun H."/>
            <person name="Tunlid A."/>
            <person name="Henrissat B."/>
            <person name="Grigoriev I.V."/>
            <person name="Hibbett D.S."/>
            <person name="Martin F."/>
        </authorList>
    </citation>
    <scope>NUCLEOTIDE SEQUENCE [LARGE SCALE GENOMIC DNA]</scope>
    <source>
        <strain evidence="3">MUT 4182</strain>
    </source>
</reference>
<feature type="compositionally biased region" description="Low complexity" evidence="1">
    <location>
        <begin position="11"/>
        <end position="31"/>
    </location>
</feature>
<dbReference type="AlphaFoldDB" id="A0A0C3LDM0"/>
<feature type="compositionally biased region" description="Basic and acidic residues" evidence="1">
    <location>
        <begin position="492"/>
        <end position="503"/>
    </location>
</feature>
<feature type="compositionally biased region" description="Low complexity" evidence="1">
    <location>
        <begin position="945"/>
        <end position="956"/>
    </location>
</feature>
<feature type="compositionally biased region" description="Basic residues" evidence="1">
    <location>
        <begin position="541"/>
        <end position="551"/>
    </location>
</feature>
<evidence type="ECO:0000256" key="1">
    <source>
        <dbReference type="SAM" id="MobiDB-lite"/>
    </source>
</evidence>
<sequence length="978" mass="107659">MQANSSTATGSSRRSQTSDSWSSRSTTADPSSSRRRRDRVPSTTSTTFQKSTGKLNTSRGANVPSNSEPPTLLFQDLSLSAPRPLQSKRHLYQRRQESSTTKQNSTVTGIRAASLPDHLYDTRLQERLEEEGLADIEEDERFNTQRRIVSVAVDGTSKELRFTSLAVSASTSSQARCSPGRSSEPQEEDIDELSSMSISETNSFRTILAQELRALHDGTRSPKLVRSPPPPPRSPTSSPESVIFDIKEVETIQPSSFLWPKPFIPCPEEQGLSLGLEGYGVRTEGSSANPLLDSVEAAKPPSLLHHAYRSEISLCGQEPPSGDPSDALILSPRPLRWISPPKPVPALHGPPSIPYARCPSGAEGEDYGGNLHAHDLVWPAYQERVLRGASALHPDYVAVLDHNAEERHVNKPDVVVLVDANLVRGNQVKGRNKSGQPHNRLSRPLMDATNPQRSPRAPLLHTDHEGPQLGPPAWRTPPSRFQGGPSPSPVCHPRDLGLMDDRTVTSASPRPTVYAEPMRPPSPLRHSQYALHREDREHATPRRSHPNHRSTRRDTRPAFIQQAIIDQEKRRLQLEEQELKRRLDEEYRRLGQDHAGHLWENVNTLARDVGDFRYKGETPPVQQHDPGLWTFNHWTYSTTTPTIQNLHVPQMVTHSTHGYSLGVGNLIPPPRPFPYISNSPIARHSDTEYPRGTAPVGLDTLPIFSPSNFTHCTSHNAAPDFASPIGPASPYNNPSCYLPSEPVVNPSFQEQSLINVKPSGPNDGRLAPLSRADRTANRSRLTVRPIAVQKQDGDPTTLLVQDQSQTHVAHAAHRKSATLPRLNSRRANVLQPIATRLSNVSLDGDYLRSTTAPRPQTSSTPRRQTYAETLGKGLRAHPNIDGLPTPPGSSVSDSVPVSCQDKYTVLPPTPPALEPNALSLAWSEPLLEQLPSSWHTSDDGVAPHSASSTTNSTTNAREVRHRRRNRRKGSNAVPAGGL</sequence>
<feature type="region of interest" description="Disordered" evidence="1">
    <location>
        <begin position="756"/>
        <end position="778"/>
    </location>
</feature>
<dbReference type="OrthoDB" id="2573559at2759"/>
<proteinExistence type="predicted"/>
<feature type="region of interest" description="Disordered" evidence="1">
    <location>
        <begin position="931"/>
        <end position="978"/>
    </location>
</feature>
<protein>
    <submittedName>
        <fullName evidence="2">Uncharacterized protein</fullName>
    </submittedName>
</protein>
<feature type="compositionally biased region" description="Polar residues" evidence="1">
    <location>
        <begin position="848"/>
        <end position="864"/>
    </location>
</feature>
<feature type="region of interest" description="Disordered" evidence="1">
    <location>
        <begin position="874"/>
        <end position="896"/>
    </location>
</feature>
<gene>
    <name evidence="2" type="ORF">M407DRAFT_30796</name>
</gene>
<feature type="region of interest" description="Disordered" evidence="1">
    <location>
        <begin position="171"/>
        <end position="196"/>
    </location>
</feature>
<feature type="region of interest" description="Disordered" evidence="1">
    <location>
        <begin position="845"/>
        <end position="864"/>
    </location>
</feature>
<evidence type="ECO:0000313" key="3">
    <source>
        <dbReference type="Proteomes" id="UP000054248"/>
    </source>
</evidence>
<dbReference type="Proteomes" id="UP000054248">
    <property type="component" value="Unassembled WGS sequence"/>
</dbReference>
<dbReference type="HOGENOM" id="CLU_304060_0_0_1"/>
<feature type="region of interest" description="Disordered" evidence="1">
    <location>
        <begin position="426"/>
        <end position="558"/>
    </location>
</feature>
<feature type="compositionally biased region" description="Polar residues" evidence="1">
    <location>
        <begin position="1"/>
        <end position="10"/>
    </location>
</feature>
<feature type="compositionally biased region" description="Polar residues" evidence="1">
    <location>
        <begin position="98"/>
        <end position="108"/>
    </location>
</feature>
<dbReference type="STRING" id="1051891.A0A0C3LDM0"/>
<keyword evidence="3" id="KW-1185">Reference proteome</keyword>
<evidence type="ECO:0000313" key="2">
    <source>
        <dbReference type="EMBL" id="KIO19562.1"/>
    </source>
</evidence>
<reference evidence="2 3" key="1">
    <citation type="submission" date="2014-04" db="EMBL/GenBank/DDBJ databases">
        <authorList>
            <consortium name="DOE Joint Genome Institute"/>
            <person name="Kuo A."/>
            <person name="Girlanda M."/>
            <person name="Perotto S."/>
            <person name="Kohler A."/>
            <person name="Nagy L.G."/>
            <person name="Floudas D."/>
            <person name="Copeland A."/>
            <person name="Barry K.W."/>
            <person name="Cichocki N."/>
            <person name="Veneault-Fourrey C."/>
            <person name="LaButti K."/>
            <person name="Lindquist E.A."/>
            <person name="Lipzen A."/>
            <person name="Lundell T."/>
            <person name="Morin E."/>
            <person name="Murat C."/>
            <person name="Sun H."/>
            <person name="Tunlid A."/>
            <person name="Henrissat B."/>
            <person name="Grigoriev I.V."/>
            <person name="Hibbett D.S."/>
            <person name="Martin F."/>
            <person name="Nordberg H.P."/>
            <person name="Cantor M.N."/>
            <person name="Hua S.X."/>
        </authorList>
    </citation>
    <scope>NUCLEOTIDE SEQUENCE [LARGE SCALE GENOMIC DNA]</scope>
    <source>
        <strain evidence="2 3">MUT 4182</strain>
    </source>
</reference>
<organism evidence="2 3">
    <name type="scientific">Tulasnella calospora MUT 4182</name>
    <dbReference type="NCBI Taxonomy" id="1051891"/>
    <lineage>
        <taxon>Eukaryota</taxon>
        <taxon>Fungi</taxon>
        <taxon>Dikarya</taxon>
        <taxon>Basidiomycota</taxon>
        <taxon>Agaricomycotina</taxon>
        <taxon>Agaricomycetes</taxon>
        <taxon>Cantharellales</taxon>
        <taxon>Tulasnellaceae</taxon>
        <taxon>Tulasnella</taxon>
    </lineage>
</organism>
<feature type="compositionally biased region" description="Polar residues" evidence="1">
    <location>
        <begin position="48"/>
        <end position="69"/>
    </location>
</feature>
<dbReference type="EMBL" id="KN823215">
    <property type="protein sequence ID" value="KIO19562.1"/>
    <property type="molecule type" value="Genomic_DNA"/>
</dbReference>
<feature type="region of interest" description="Disordered" evidence="1">
    <location>
        <begin position="1"/>
        <end position="113"/>
    </location>
</feature>
<feature type="compositionally biased region" description="Basic and acidic residues" evidence="1">
    <location>
        <begin position="531"/>
        <end position="540"/>
    </location>
</feature>
<feature type="region of interest" description="Disordered" evidence="1">
    <location>
        <begin position="217"/>
        <end position="241"/>
    </location>
</feature>
<name>A0A0C3LDM0_9AGAM</name>